<accession>A0ABD0RC01</accession>
<keyword evidence="1" id="KW-0479">Metal-binding</keyword>
<dbReference type="PROSITE" id="PS51184">
    <property type="entry name" value="JMJC"/>
    <property type="match status" value="1"/>
</dbReference>
<dbReference type="InterPro" id="IPR003347">
    <property type="entry name" value="JmjC_dom"/>
</dbReference>
<protein>
    <recommendedName>
        <fullName evidence="6">JmjC domain-containing protein</fullName>
    </recommendedName>
</protein>
<dbReference type="GO" id="GO:0016491">
    <property type="term" value="F:oxidoreductase activity"/>
    <property type="evidence" value="ECO:0007669"/>
    <property type="project" value="UniProtKB-KW"/>
</dbReference>
<dbReference type="EMBL" id="JAMKFB020000004">
    <property type="protein sequence ID" value="KAL0195861.1"/>
    <property type="molecule type" value="Genomic_DNA"/>
</dbReference>
<evidence type="ECO:0000256" key="1">
    <source>
        <dbReference type="ARBA" id="ARBA00022723"/>
    </source>
</evidence>
<evidence type="ECO:0000259" key="6">
    <source>
        <dbReference type="PROSITE" id="PS51184"/>
    </source>
</evidence>
<keyword evidence="2" id="KW-0560">Oxidoreductase</keyword>
<dbReference type="PANTHER" id="PTHR23123">
    <property type="entry name" value="PHD/F-BOX CONTAINING PROTEIN"/>
    <property type="match status" value="1"/>
</dbReference>
<name>A0ABD0RC01_CIRMR</name>
<evidence type="ECO:0000313" key="7">
    <source>
        <dbReference type="EMBL" id="KAL0195861.1"/>
    </source>
</evidence>
<keyword evidence="8" id="KW-1185">Reference proteome</keyword>
<feature type="non-terminal residue" evidence="7">
    <location>
        <position position="62"/>
    </location>
</feature>
<dbReference type="InterPro" id="IPR050690">
    <property type="entry name" value="JHDM1_Histone_Demethylase"/>
</dbReference>
<proteinExistence type="predicted"/>
<keyword evidence="3" id="KW-0408">Iron</keyword>
<evidence type="ECO:0000256" key="5">
    <source>
        <dbReference type="ARBA" id="ARBA00023163"/>
    </source>
</evidence>
<keyword evidence="4" id="KW-0805">Transcription regulation</keyword>
<feature type="domain" description="JmjC" evidence="6">
    <location>
        <begin position="1"/>
        <end position="62"/>
    </location>
</feature>
<reference evidence="7 8" key="1">
    <citation type="submission" date="2024-05" db="EMBL/GenBank/DDBJ databases">
        <title>Genome sequencing and assembly of Indian major carp, Cirrhinus mrigala (Hamilton, 1822).</title>
        <authorList>
            <person name="Mohindra V."/>
            <person name="Chowdhury L.M."/>
            <person name="Lal K."/>
            <person name="Jena J.K."/>
        </authorList>
    </citation>
    <scope>NUCLEOTIDE SEQUENCE [LARGE SCALE GENOMIC DNA]</scope>
    <source>
        <strain evidence="7">CM1030</strain>
        <tissue evidence="7">Blood</tissue>
    </source>
</reference>
<gene>
    <name evidence="7" type="ORF">M9458_009433</name>
</gene>
<sequence length="62" mass="7411">MANLVEVPEIAQNMSWVENYWPDDSFFPKPFVQKYCLMGMKNSYTDFHIDFGGTSVWYHVLW</sequence>
<comment type="caution">
    <text evidence="7">The sequence shown here is derived from an EMBL/GenBank/DDBJ whole genome shotgun (WGS) entry which is preliminary data.</text>
</comment>
<evidence type="ECO:0000313" key="8">
    <source>
        <dbReference type="Proteomes" id="UP001529510"/>
    </source>
</evidence>
<evidence type="ECO:0000256" key="4">
    <source>
        <dbReference type="ARBA" id="ARBA00023015"/>
    </source>
</evidence>
<evidence type="ECO:0000256" key="3">
    <source>
        <dbReference type="ARBA" id="ARBA00023004"/>
    </source>
</evidence>
<organism evidence="7 8">
    <name type="scientific">Cirrhinus mrigala</name>
    <name type="common">Mrigala</name>
    <dbReference type="NCBI Taxonomy" id="683832"/>
    <lineage>
        <taxon>Eukaryota</taxon>
        <taxon>Metazoa</taxon>
        <taxon>Chordata</taxon>
        <taxon>Craniata</taxon>
        <taxon>Vertebrata</taxon>
        <taxon>Euteleostomi</taxon>
        <taxon>Actinopterygii</taxon>
        <taxon>Neopterygii</taxon>
        <taxon>Teleostei</taxon>
        <taxon>Ostariophysi</taxon>
        <taxon>Cypriniformes</taxon>
        <taxon>Cyprinidae</taxon>
        <taxon>Labeoninae</taxon>
        <taxon>Labeonini</taxon>
        <taxon>Cirrhinus</taxon>
    </lineage>
</organism>
<dbReference type="Proteomes" id="UP001529510">
    <property type="component" value="Unassembled WGS sequence"/>
</dbReference>
<dbReference type="AlphaFoldDB" id="A0ABD0RC01"/>
<dbReference type="SUPFAM" id="SSF51197">
    <property type="entry name" value="Clavaminate synthase-like"/>
    <property type="match status" value="1"/>
</dbReference>
<dbReference type="GO" id="GO:0046872">
    <property type="term" value="F:metal ion binding"/>
    <property type="evidence" value="ECO:0007669"/>
    <property type="project" value="UniProtKB-KW"/>
</dbReference>
<keyword evidence="5" id="KW-0804">Transcription</keyword>
<dbReference type="Gene3D" id="2.60.120.650">
    <property type="entry name" value="Cupin"/>
    <property type="match status" value="1"/>
</dbReference>
<evidence type="ECO:0000256" key="2">
    <source>
        <dbReference type="ARBA" id="ARBA00023002"/>
    </source>
</evidence>